<feature type="compositionally biased region" description="Low complexity" evidence="1">
    <location>
        <begin position="283"/>
        <end position="292"/>
    </location>
</feature>
<dbReference type="AlphaFoldDB" id="A0A9P8CE37"/>
<feature type="compositionally biased region" description="Basic and acidic residues" evidence="1">
    <location>
        <begin position="340"/>
        <end position="363"/>
    </location>
</feature>
<dbReference type="CDD" id="cd21134">
    <property type="entry name" value="YTH"/>
    <property type="match status" value="1"/>
</dbReference>
<dbReference type="Gene3D" id="3.10.590.10">
    <property type="entry name" value="ph1033 like domains"/>
    <property type="match status" value="1"/>
</dbReference>
<dbReference type="InterPro" id="IPR045168">
    <property type="entry name" value="YTH_prot"/>
</dbReference>
<comment type="caution">
    <text evidence="3">The sequence shown here is derived from an EMBL/GenBank/DDBJ whole genome shotgun (WGS) entry which is preliminary data.</text>
</comment>
<dbReference type="OrthoDB" id="6103986at2759"/>
<sequence>MWPNKGMDEEGNFPPGLNNFPSFAGSSGGVPFQQLQGSMPPAGLSMHLMAGNWNGFNADGTFNNPEALVQNGSAVSQFSAPERQSTPSTPVPTTLMNLNTRAAELKAKLLRNRQGPPATAPRIEGSSAVAPDTPTGSNSDPVDDLIQQYSGAPPETNYAQAQKIIGPASIKSNEQPTHLKTTTLESPRRVGKPEGHNGTQNGKILDKKRPSRESLGDVSEGEIVEETSAPTKEVTLTEPKESKKPQLALETNEKGTIVRRETREEDRTKKSPRDIREEAQPVARPITSSRPSAPTPRPRNREDRRAEDSRDSRRPSLDHGGRRPSLSDDRRESQFPLRRGSRDRIEDERKDEAKKETKRDDIRPIQVQNRQPEVRKPDMRENKPPTLEELLPYDADLREWLLITGWHIEEYKSSILEPRRRLAAIDAEREKVLAEIAAHGRTGYQPKPSSALSMPPPPAPSQPAESTPKVPESTTPTDLSNTDRNKVNPNKRPLSPREEHEGSKRILRIDDRHTDDRPQYPYNIKEEDIDDQRNMRYDSYRGTDDRRGFIDEREYNGRGRGSRARSFSPPRDSRDIRDRGYHDRGATPPKKDARPFEMIGGYRGRAYDPNFRGRGGRGRGRGDSHNYRGGFRPSYDDDDRDETVYGSRVANMKPTKDRGGFSKGGQGETRYFIVKSFNEDNVIACIESGIWTTQKHVGEILKEAFETCKNVILVFSINRSKAFQGYARMESLPGSVNPPEWQRHINWEIAGAFLVRWLVVCSTRFQRIGHLKNALNENQAVLIGKDGQEIEENCGVGLLELIDEEYKHAEQEWFIRNNNEVDYGH</sequence>
<protein>
    <submittedName>
        <fullName evidence="3">YT521-B-like domain-containing protein</fullName>
    </submittedName>
</protein>
<dbReference type="GO" id="GO:1990247">
    <property type="term" value="F:N6-methyladenosine-containing RNA reader activity"/>
    <property type="evidence" value="ECO:0007669"/>
    <property type="project" value="TreeGrafter"/>
</dbReference>
<organism evidence="3 4">
    <name type="scientific">Calycina marina</name>
    <dbReference type="NCBI Taxonomy" id="1763456"/>
    <lineage>
        <taxon>Eukaryota</taxon>
        <taxon>Fungi</taxon>
        <taxon>Dikarya</taxon>
        <taxon>Ascomycota</taxon>
        <taxon>Pezizomycotina</taxon>
        <taxon>Leotiomycetes</taxon>
        <taxon>Helotiales</taxon>
        <taxon>Pezizellaceae</taxon>
        <taxon>Calycina</taxon>
    </lineage>
</organism>
<feature type="compositionally biased region" description="Basic and acidic residues" evidence="1">
    <location>
        <begin position="186"/>
        <end position="195"/>
    </location>
</feature>
<feature type="domain" description="YTH" evidence="2">
    <location>
        <begin position="669"/>
        <end position="802"/>
    </location>
</feature>
<dbReference type="PROSITE" id="PS50882">
    <property type="entry name" value="YTH"/>
    <property type="match status" value="1"/>
</dbReference>
<dbReference type="EMBL" id="MU253958">
    <property type="protein sequence ID" value="KAG9243688.1"/>
    <property type="molecule type" value="Genomic_DNA"/>
</dbReference>
<feature type="compositionally biased region" description="Basic and acidic residues" evidence="1">
    <location>
        <begin position="531"/>
        <end position="557"/>
    </location>
</feature>
<gene>
    <name evidence="3" type="ORF">BJ878DRAFT_509521</name>
</gene>
<dbReference type="Proteomes" id="UP000887226">
    <property type="component" value="Unassembled WGS sequence"/>
</dbReference>
<feature type="compositionally biased region" description="Basic and acidic residues" evidence="1">
    <location>
        <begin position="571"/>
        <end position="595"/>
    </location>
</feature>
<dbReference type="PANTHER" id="PTHR12357:SF3">
    <property type="entry name" value="YTH DOMAIN-CONTAINING PROTEIN 1"/>
    <property type="match status" value="1"/>
</dbReference>
<dbReference type="PANTHER" id="PTHR12357">
    <property type="entry name" value="YTH YT521-B HOMOLOGY DOMAIN-CONTAINING"/>
    <property type="match status" value="1"/>
</dbReference>
<evidence type="ECO:0000313" key="4">
    <source>
        <dbReference type="Proteomes" id="UP000887226"/>
    </source>
</evidence>
<feature type="region of interest" description="Disordered" evidence="1">
    <location>
        <begin position="1"/>
        <end position="38"/>
    </location>
</feature>
<feature type="compositionally biased region" description="Basic and acidic residues" evidence="1">
    <location>
        <begin position="372"/>
        <end position="383"/>
    </location>
</feature>
<feature type="compositionally biased region" description="Polar residues" evidence="1">
    <location>
        <begin position="170"/>
        <end position="185"/>
    </location>
</feature>
<dbReference type="GO" id="GO:0005654">
    <property type="term" value="C:nucleoplasm"/>
    <property type="evidence" value="ECO:0007669"/>
    <property type="project" value="TreeGrafter"/>
</dbReference>
<dbReference type="GO" id="GO:0000398">
    <property type="term" value="P:mRNA splicing, via spliceosome"/>
    <property type="evidence" value="ECO:0007669"/>
    <property type="project" value="TreeGrafter"/>
</dbReference>
<dbReference type="GO" id="GO:0000381">
    <property type="term" value="P:regulation of alternative mRNA splicing, via spliceosome"/>
    <property type="evidence" value="ECO:0007669"/>
    <property type="project" value="TreeGrafter"/>
</dbReference>
<dbReference type="GO" id="GO:0003729">
    <property type="term" value="F:mRNA binding"/>
    <property type="evidence" value="ECO:0007669"/>
    <property type="project" value="TreeGrafter"/>
</dbReference>
<feature type="compositionally biased region" description="Basic and acidic residues" evidence="1">
    <location>
        <begin position="299"/>
        <end position="333"/>
    </location>
</feature>
<evidence type="ECO:0000259" key="2">
    <source>
        <dbReference type="PROSITE" id="PS50882"/>
    </source>
</evidence>
<proteinExistence type="predicted"/>
<evidence type="ECO:0000256" key="1">
    <source>
        <dbReference type="SAM" id="MobiDB-lite"/>
    </source>
</evidence>
<evidence type="ECO:0000313" key="3">
    <source>
        <dbReference type="EMBL" id="KAG9243688.1"/>
    </source>
</evidence>
<feature type="compositionally biased region" description="Basic and acidic residues" evidence="1">
    <location>
        <begin position="495"/>
        <end position="518"/>
    </location>
</feature>
<feature type="compositionally biased region" description="Basic and acidic residues" evidence="1">
    <location>
        <begin position="251"/>
        <end position="279"/>
    </location>
</feature>
<dbReference type="InterPro" id="IPR007275">
    <property type="entry name" value="YTH_domain"/>
</dbReference>
<keyword evidence="4" id="KW-1185">Reference proteome</keyword>
<name>A0A9P8CE37_9HELO</name>
<feature type="region of interest" description="Disordered" evidence="1">
    <location>
        <begin position="437"/>
        <end position="642"/>
    </location>
</feature>
<accession>A0A9P8CE37</accession>
<dbReference type="Pfam" id="PF04146">
    <property type="entry name" value="YTH"/>
    <property type="match status" value="1"/>
</dbReference>
<feature type="region of interest" description="Disordered" evidence="1">
    <location>
        <begin position="114"/>
        <end position="387"/>
    </location>
</feature>
<reference evidence="3" key="1">
    <citation type="journal article" date="2021" name="IMA Fungus">
        <title>Genomic characterization of three marine fungi, including Emericellopsis atlantica sp. nov. with signatures of a generalist lifestyle and marine biomass degradation.</title>
        <authorList>
            <person name="Hagestad O.C."/>
            <person name="Hou L."/>
            <person name="Andersen J.H."/>
            <person name="Hansen E.H."/>
            <person name="Altermark B."/>
            <person name="Li C."/>
            <person name="Kuhnert E."/>
            <person name="Cox R.J."/>
            <person name="Crous P.W."/>
            <person name="Spatafora J.W."/>
            <person name="Lail K."/>
            <person name="Amirebrahimi M."/>
            <person name="Lipzen A."/>
            <person name="Pangilinan J."/>
            <person name="Andreopoulos W."/>
            <person name="Hayes R.D."/>
            <person name="Ng V."/>
            <person name="Grigoriev I.V."/>
            <person name="Jackson S.A."/>
            <person name="Sutton T.D.S."/>
            <person name="Dobson A.D.W."/>
            <person name="Rama T."/>
        </authorList>
    </citation>
    <scope>NUCLEOTIDE SEQUENCE</scope>
    <source>
        <strain evidence="3">TRa3180A</strain>
    </source>
</reference>
<feature type="compositionally biased region" description="Basic and acidic residues" evidence="1">
    <location>
        <begin position="204"/>
        <end position="215"/>
    </location>
</feature>